<sequence>MPRSDESAVRQFVTPPMNGVRASMARVYDSLLGGKDNYEADREVTRDVLGVFPEARQVAREHRRWLSRAVRYLAGRRGIDQFLDLGCGLPTEENVHEIAQRANPEARVVYVDVDPIVIAQGPALLEENDRTHFVAGDLGEPDILLAHPTLTRYLDWERPVALLQCLSLVYLGADRRPHEVVRRYVEALPAGSCVAMSHLLDPGDGGPVSALAREVAAVYEASSMTSVHFRAEAEIESYFDGLELVRPGLTRPSAWWPDGPRLNPPPESDRVVVVGVGVKR</sequence>
<dbReference type="Proteomes" id="UP000791080">
    <property type="component" value="Unassembled WGS sequence"/>
</dbReference>
<gene>
    <name evidence="1" type="ORF">G443_001474</name>
</gene>
<reference evidence="1 2" key="2">
    <citation type="submission" date="2022-06" db="EMBL/GenBank/DDBJ databases">
        <title>Genomic Encyclopedia of Type Strains, Phase I: the one thousand microbial genomes (KMG-I) project.</title>
        <authorList>
            <person name="Kyrpides N."/>
        </authorList>
    </citation>
    <scope>NUCLEOTIDE SEQUENCE [LARGE SCALE GENOMIC DNA]</scope>
    <source>
        <strain evidence="1 2">DSM 43889</strain>
    </source>
</reference>
<organism evidence="1 2">
    <name type="scientific">Actinoalloteichus caeruleus DSM 43889</name>
    <dbReference type="NCBI Taxonomy" id="1120930"/>
    <lineage>
        <taxon>Bacteria</taxon>
        <taxon>Bacillati</taxon>
        <taxon>Actinomycetota</taxon>
        <taxon>Actinomycetes</taxon>
        <taxon>Pseudonocardiales</taxon>
        <taxon>Pseudonocardiaceae</taxon>
        <taxon>Actinoalloteichus</taxon>
        <taxon>Actinoalloteichus cyanogriseus</taxon>
    </lineage>
</organism>
<accession>A0ABT1JFZ3</accession>
<keyword evidence="2" id="KW-1185">Reference proteome</keyword>
<dbReference type="EMBL" id="AUBJ02000001">
    <property type="protein sequence ID" value="MCP2331204.1"/>
    <property type="molecule type" value="Genomic_DNA"/>
</dbReference>
<keyword evidence="1" id="KW-0808">Transferase</keyword>
<proteinExistence type="predicted"/>
<evidence type="ECO:0000313" key="1">
    <source>
        <dbReference type="EMBL" id="MCP2331204.1"/>
    </source>
</evidence>
<dbReference type="GO" id="GO:0008168">
    <property type="term" value="F:methyltransferase activity"/>
    <property type="evidence" value="ECO:0007669"/>
    <property type="project" value="UniProtKB-KW"/>
</dbReference>
<dbReference type="SUPFAM" id="SSF53335">
    <property type="entry name" value="S-adenosyl-L-methionine-dependent methyltransferases"/>
    <property type="match status" value="1"/>
</dbReference>
<dbReference type="Pfam" id="PF04672">
    <property type="entry name" value="Methyltransf_19"/>
    <property type="match status" value="1"/>
</dbReference>
<keyword evidence="1" id="KW-0489">Methyltransferase</keyword>
<reference evidence="1 2" key="1">
    <citation type="submission" date="2013-07" db="EMBL/GenBank/DDBJ databases">
        <authorList>
            <consortium name="DOE Joint Genome Institute"/>
            <person name="Reeve W."/>
            <person name="Huntemann M."/>
            <person name="Han J."/>
            <person name="Chen A."/>
            <person name="Kyrpides N."/>
            <person name="Mavromatis K."/>
            <person name="Markowitz V."/>
            <person name="Palaniappan K."/>
            <person name="Ivanova N."/>
            <person name="Schaumberg A."/>
            <person name="Pati A."/>
            <person name="Liolios K."/>
            <person name="Nordberg H.P."/>
            <person name="Cantor M.N."/>
            <person name="Hua S.X."/>
            <person name="Woyke T."/>
        </authorList>
    </citation>
    <scope>NUCLEOTIDE SEQUENCE [LARGE SCALE GENOMIC DNA]</scope>
    <source>
        <strain evidence="1 2">DSM 43889</strain>
    </source>
</reference>
<dbReference type="Gene3D" id="3.40.50.150">
    <property type="entry name" value="Vaccinia Virus protein VP39"/>
    <property type="match status" value="1"/>
</dbReference>
<protein>
    <submittedName>
        <fullName evidence="1">S-adenosyl methyltransferase</fullName>
    </submittedName>
</protein>
<name>A0ABT1JFZ3_ACTCY</name>
<dbReference type="InterPro" id="IPR006764">
    <property type="entry name" value="SAM_dep_MeTrfase_SAV2177_type"/>
</dbReference>
<comment type="caution">
    <text evidence="1">The sequence shown here is derived from an EMBL/GenBank/DDBJ whole genome shotgun (WGS) entry which is preliminary data.</text>
</comment>
<dbReference type="CDD" id="cd02440">
    <property type="entry name" value="AdoMet_MTases"/>
    <property type="match status" value="1"/>
</dbReference>
<evidence type="ECO:0000313" key="2">
    <source>
        <dbReference type="Proteomes" id="UP000791080"/>
    </source>
</evidence>
<dbReference type="PIRSF" id="PIRSF017393">
    <property type="entry name" value="MTase_SAV2177"/>
    <property type="match status" value="1"/>
</dbReference>
<dbReference type="InterPro" id="IPR029063">
    <property type="entry name" value="SAM-dependent_MTases_sf"/>
</dbReference>
<dbReference type="GO" id="GO:0032259">
    <property type="term" value="P:methylation"/>
    <property type="evidence" value="ECO:0007669"/>
    <property type="project" value="UniProtKB-KW"/>
</dbReference>
<dbReference type="RefSeq" id="WP_026420572.1">
    <property type="nucleotide sequence ID" value="NZ_AUBJ02000001.1"/>
</dbReference>